<sequence>MATNTAHMSKGTGLSLGWIGIIVALIGFIWAPVWMGIISIVLGVIALSTPSTTARGSAIAAVILGAVVLISTFIV</sequence>
<evidence type="ECO:0008006" key="4">
    <source>
        <dbReference type="Google" id="ProtNLM"/>
    </source>
</evidence>
<proteinExistence type="predicted"/>
<comment type="caution">
    <text evidence="2">The sequence shown here is derived from an EMBL/GenBank/DDBJ whole genome shotgun (WGS) entry which is preliminary data.</text>
</comment>
<gene>
    <name evidence="2" type="ORF">ACFO3D_18100</name>
</gene>
<reference evidence="3" key="1">
    <citation type="journal article" date="2019" name="Int. J. Syst. Evol. Microbiol.">
        <title>The Global Catalogue of Microorganisms (GCM) 10K type strain sequencing project: providing services to taxonomists for standard genome sequencing and annotation.</title>
        <authorList>
            <consortium name="The Broad Institute Genomics Platform"/>
            <consortium name="The Broad Institute Genome Sequencing Center for Infectious Disease"/>
            <person name="Wu L."/>
            <person name="Ma J."/>
        </authorList>
    </citation>
    <scope>NUCLEOTIDE SEQUENCE [LARGE SCALE GENOMIC DNA]</scope>
    <source>
        <strain evidence="3">CGMCC 4.7426</strain>
    </source>
</reference>
<feature type="transmembrane region" description="Helical" evidence="1">
    <location>
        <begin position="18"/>
        <end position="45"/>
    </location>
</feature>
<dbReference type="EMBL" id="JBHSFU010000015">
    <property type="protein sequence ID" value="MFC4560075.1"/>
    <property type="molecule type" value="Genomic_DNA"/>
</dbReference>
<evidence type="ECO:0000313" key="3">
    <source>
        <dbReference type="Proteomes" id="UP001595989"/>
    </source>
</evidence>
<organism evidence="2 3">
    <name type="scientific">Virgibacillus kekensis</name>
    <dbReference type="NCBI Taxonomy" id="202261"/>
    <lineage>
        <taxon>Bacteria</taxon>
        <taxon>Bacillati</taxon>
        <taxon>Bacillota</taxon>
        <taxon>Bacilli</taxon>
        <taxon>Bacillales</taxon>
        <taxon>Bacillaceae</taxon>
        <taxon>Virgibacillus</taxon>
    </lineage>
</organism>
<name>A0ABV9DME2_9BACI</name>
<keyword evidence="3" id="KW-1185">Reference proteome</keyword>
<feature type="transmembrane region" description="Helical" evidence="1">
    <location>
        <begin position="57"/>
        <end position="74"/>
    </location>
</feature>
<evidence type="ECO:0000256" key="1">
    <source>
        <dbReference type="SAM" id="Phobius"/>
    </source>
</evidence>
<dbReference type="Proteomes" id="UP001595989">
    <property type="component" value="Unassembled WGS sequence"/>
</dbReference>
<keyword evidence="1" id="KW-0812">Transmembrane</keyword>
<keyword evidence="1" id="KW-0472">Membrane</keyword>
<dbReference type="RefSeq" id="WP_390299506.1">
    <property type="nucleotide sequence ID" value="NZ_JBHSFU010000015.1"/>
</dbReference>
<accession>A0ABV9DME2</accession>
<evidence type="ECO:0000313" key="2">
    <source>
        <dbReference type="EMBL" id="MFC4560075.1"/>
    </source>
</evidence>
<keyword evidence="1" id="KW-1133">Transmembrane helix</keyword>
<protein>
    <recommendedName>
        <fullName evidence="4">C4-dicarboxylate ABC transporter</fullName>
    </recommendedName>
</protein>